<sequence>MNMPNPFAPLQPALRILATEGRVLPATGQAIVDMVSPDLEEAYDRATGGPGEKVTKVWETRQELYHQVKPIHRSQEHCLRYFLDGSAKIYFIGTLLEHERSSPVQLGQIGAAAVYREDDGRVRRAAFEHKILLLMDKQALSETLWSEVEKAIAEQAIAGHSHLLLRSTNDSQDRFSEALGVVEPRSRGAHRANWAMREMEIDLARNGLQRRADTWLVLDGTLGTEYMNWNGPPVIGVAKSFRRDTQFHISGPRAEQMNLYSLLAGLELNHRTAVFSRWPGQDREGAILFWYVRIRPQRGLDYPLMGVVKVEWPNPSRNPSREPIDSDLADQISGWLIAERCVTPHGRDNRWHAHLYAISLAERVIKDRFYSEEVLKAAIRWPQAGAQI</sequence>
<evidence type="ECO:0000313" key="2">
    <source>
        <dbReference type="Proteomes" id="UP000006791"/>
    </source>
</evidence>
<dbReference type="AlphaFoldDB" id="G2LH03"/>
<keyword evidence="2" id="KW-1185">Reference proteome</keyword>
<gene>
    <name evidence="1" type="ordered locus">Cabther_A0746</name>
</gene>
<reference evidence="1 2" key="1">
    <citation type="journal article" date="2012" name="Environ. Microbiol.">
        <title>Complete genome of Candidatus Chloracidobacterium thermophilum, a chlorophyll-based photoheterotroph belonging to the phylum Acidobacteria.</title>
        <authorList>
            <person name="Garcia Costas A.M."/>
            <person name="Liu Z."/>
            <person name="Tomsho L.P."/>
            <person name="Schuster S.C."/>
            <person name="Ward D.M."/>
            <person name="Bryant D.A."/>
        </authorList>
    </citation>
    <scope>NUCLEOTIDE SEQUENCE [LARGE SCALE GENOMIC DNA]</scope>
    <source>
        <strain evidence="1 2">B</strain>
    </source>
</reference>
<evidence type="ECO:0000313" key="1">
    <source>
        <dbReference type="EMBL" id="AEP11503.1"/>
    </source>
</evidence>
<dbReference type="Proteomes" id="UP000006791">
    <property type="component" value="Chromosome 1"/>
</dbReference>
<dbReference type="SUPFAM" id="SSF53098">
    <property type="entry name" value="Ribonuclease H-like"/>
    <property type="match status" value="1"/>
</dbReference>
<dbReference type="OrthoDB" id="1791270at2"/>
<dbReference type="KEGG" id="ctm:Cabther_A0746"/>
<dbReference type="HOGENOM" id="CLU_735548_0_0_0"/>
<dbReference type="STRING" id="981222.Cabther_A0746"/>
<accession>G2LH03</accession>
<dbReference type="EMBL" id="CP002514">
    <property type="protein sequence ID" value="AEP11503.1"/>
    <property type="molecule type" value="Genomic_DNA"/>
</dbReference>
<proteinExistence type="predicted"/>
<dbReference type="InterPro" id="IPR012337">
    <property type="entry name" value="RNaseH-like_sf"/>
</dbReference>
<organism evidence="1 2">
    <name type="scientific">Chloracidobacterium thermophilum (strain B)</name>
    <dbReference type="NCBI Taxonomy" id="981222"/>
    <lineage>
        <taxon>Bacteria</taxon>
        <taxon>Pseudomonadati</taxon>
        <taxon>Acidobacteriota</taxon>
        <taxon>Terriglobia</taxon>
        <taxon>Terriglobales</taxon>
        <taxon>Acidobacteriaceae</taxon>
        <taxon>Chloracidobacterium</taxon>
    </lineage>
</organism>
<protein>
    <recommendedName>
        <fullName evidence="3">NurA domain-containing protein</fullName>
    </recommendedName>
</protein>
<name>G2LH03_CHLTF</name>
<evidence type="ECO:0008006" key="3">
    <source>
        <dbReference type="Google" id="ProtNLM"/>
    </source>
</evidence>